<dbReference type="InterPro" id="IPR013762">
    <property type="entry name" value="Integrase-like_cat_sf"/>
</dbReference>
<organism evidence="6 7">
    <name type="scientific">Novosphingobium album</name>
    <name type="common">ex Liu et al. 2023</name>
    <dbReference type="NCBI Taxonomy" id="3031130"/>
    <lineage>
        <taxon>Bacteria</taxon>
        <taxon>Pseudomonadati</taxon>
        <taxon>Pseudomonadota</taxon>
        <taxon>Alphaproteobacteria</taxon>
        <taxon>Sphingomonadales</taxon>
        <taxon>Sphingomonadaceae</taxon>
        <taxon>Novosphingobium</taxon>
    </lineage>
</organism>
<reference evidence="6 7" key="1">
    <citation type="submission" date="2023-03" db="EMBL/GenBank/DDBJ databases">
        <title>NovoSphingobium album sp. nov. isolated from polycyclic aromatic hydrocarbons- and heavy-metal polluted soil.</title>
        <authorList>
            <person name="Liu Z."/>
            <person name="Wang K."/>
        </authorList>
    </citation>
    <scope>NUCLEOTIDE SEQUENCE [LARGE SCALE GENOMIC DNA]</scope>
    <source>
        <strain evidence="6 7">H3SJ31-1</strain>
    </source>
</reference>
<dbReference type="PANTHER" id="PTHR30629">
    <property type="entry name" value="PROPHAGE INTEGRASE"/>
    <property type="match status" value="1"/>
</dbReference>
<dbReference type="Gene3D" id="3.30.160.390">
    <property type="entry name" value="Integrase, DNA-binding domain"/>
    <property type="match status" value="1"/>
</dbReference>
<dbReference type="Pfam" id="PF00589">
    <property type="entry name" value="Phage_integrase"/>
    <property type="match status" value="1"/>
</dbReference>
<evidence type="ECO:0000313" key="6">
    <source>
        <dbReference type="EMBL" id="MDE8654057.1"/>
    </source>
</evidence>
<dbReference type="EMBL" id="JARESE010000071">
    <property type="protein sequence ID" value="MDE8654057.1"/>
    <property type="molecule type" value="Genomic_DNA"/>
</dbReference>
<dbReference type="Gene3D" id="1.10.443.10">
    <property type="entry name" value="Intergrase catalytic core"/>
    <property type="match status" value="1"/>
</dbReference>
<keyword evidence="7" id="KW-1185">Reference proteome</keyword>
<gene>
    <name evidence="6" type="ORF">PYV00_20395</name>
</gene>
<evidence type="ECO:0000313" key="7">
    <source>
        <dbReference type="Proteomes" id="UP001216253"/>
    </source>
</evidence>
<dbReference type="PROSITE" id="PS51898">
    <property type="entry name" value="TYR_RECOMBINASE"/>
    <property type="match status" value="1"/>
</dbReference>
<dbReference type="InterPro" id="IPR002104">
    <property type="entry name" value="Integrase_catalytic"/>
</dbReference>
<feature type="domain" description="Tyr recombinase" evidence="5">
    <location>
        <begin position="224"/>
        <end position="429"/>
    </location>
</feature>
<keyword evidence="2" id="KW-0229">DNA integration</keyword>
<proteinExistence type="inferred from homology"/>
<comment type="caution">
    <text evidence="6">The sequence shown here is derived from an EMBL/GenBank/DDBJ whole genome shotgun (WGS) entry which is preliminary data.</text>
</comment>
<dbReference type="PANTHER" id="PTHR30629:SF2">
    <property type="entry name" value="PROPHAGE INTEGRASE INTS-RELATED"/>
    <property type="match status" value="1"/>
</dbReference>
<evidence type="ECO:0000259" key="5">
    <source>
        <dbReference type="PROSITE" id="PS51898"/>
    </source>
</evidence>
<dbReference type="GO" id="GO:0003677">
    <property type="term" value="F:DNA binding"/>
    <property type="evidence" value="ECO:0007669"/>
    <property type="project" value="UniProtKB-KW"/>
</dbReference>
<protein>
    <submittedName>
        <fullName evidence="6">Integrase arm-type DNA-binding domain-containing protein</fullName>
    </submittedName>
</protein>
<sequence length="471" mass="51932">MAGTSITKRTVDAAKPAAKDHFVWDDDISGFGLKVTPAGGKIYVYQYRIARPGEAARTPAKRYTIGKHGNLTPDEARKRAKELAALVERGIDPRQQELNELAAEDEAKRQAQEMARIEGELAFKKVSALWLDHYENEKARRPSSVSLAKLVVNRYLTPVLGEKPMPHIGRADIQPIIDAIPVRRKGMRRAVFAYASVLFGWTARRGDIASNPLTEMVKPEAPKSRDRVLTDTELTEVWNASEKIGTPFGPFFRLLILTGQRRSEVAGMSWTELDRASSTWTIPADRAKNGVAHIVPLSTTAIAELDGLADSTKSKEDKSDEVAWPKTGFVLTTTGKTPISGLTKAKNALDAAIIKARRGDEDVEELEVESIPAWRLHDLRRTLATGFQRLGIRFEVTEAVLNHVSGAKGGIAGIYQRHDWKEEKRSALDAWARHVASIITPAEQGNVVALGSSKNVARRLRSPVGVNFDGR</sequence>
<name>A0ABT5WVZ2_9SPHN</name>
<evidence type="ECO:0000256" key="3">
    <source>
        <dbReference type="ARBA" id="ARBA00023125"/>
    </source>
</evidence>
<dbReference type="InterPro" id="IPR025166">
    <property type="entry name" value="Integrase_DNA_bind_dom"/>
</dbReference>
<evidence type="ECO:0000256" key="4">
    <source>
        <dbReference type="ARBA" id="ARBA00023172"/>
    </source>
</evidence>
<dbReference type="Pfam" id="PF13356">
    <property type="entry name" value="Arm-DNA-bind_3"/>
    <property type="match status" value="1"/>
</dbReference>
<dbReference type="InterPro" id="IPR050808">
    <property type="entry name" value="Phage_Integrase"/>
</dbReference>
<evidence type="ECO:0000256" key="2">
    <source>
        <dbReference type="ARBA" id="ARBA00022908"/>
    </source>
</evidence>
<dbReference type="SUPFAM" id="SSF56349">
    <property type="entry name" value="DNA breaking-rejoining enzymes"/>
    <property type="match status" value="1"/>
</dbReference>
<comment type="similarity">
    <text evidence="1">Belongs to the 'phage' integrase family.</text>
</comment>
<dbReference type="InterPro" id="IPR038488">
    <property type="entry name" value="Integrase_DNA-bd_sf"/>
</dbReference>
<evidence type="ECO:0000256" key="1">
    <source>
        <dbReference type="ARBA" id="ARBA00008857"/>
    </source>
</evidence>
<keyword evidence="4" id="KW-0233">DNA recombination</keyword>
<dbReference type="InterPro" id="IPR011010">
    <property type="entry name" value="DNA_brk_join_enz"/>
</dbReference>
<dbReference type="InterPro" id="IPR010998">
    <property type="entry name" value="Integrase_recombinase_N"/>
</dbReference>
<dbReference type="Gene3D" id="1.10.150.130">
    <property type="match status" value="1"/>
</dbReference>
<dbReference type="CDD" id="cd00801">
    <property type="entry name" value="INT_P4_C"/>
    <property type="match status" value="1"/>
</dbReference>
<dbReference type="RefSeq" id="WP_275230177.1">
    <property type="nucleotide sequence ID" value="NZ_JARESE010000071.1"/>
</dbReference>
<accession>A0ABT5WVZ2</accession>
<keyword evidence="3 6" id="KW-0238">DNA-binding</keyword>
<dbReference type="Proteomes" id="UP001216253">
    <property type="component" value="Unassembled WGS sequence"/>
</dbReference>